<dbReference type="GeneID" id="28725760"/>
<keyword evidence="5" id="KW-0811">Translocation</keyword>
<evidence type="ECO:0000313" key="13">
    <source>
        <dbReference type="EMBL" id="AMD22409.1"/>
    </source>
</evidence>
<dbReference type="Pfam" id="PF10487">
    <property type="entry name" value="Nup188_N"/>
    <property type="match status" value="1"/>
</dbReference>
<gene>
    <name evidence="13" type="ORF">AW171_hschr74445</name>
</gene>
<organism evidence="13 14">
    <name type="scientific">Eremothecium sinecaudum</name>
    <dbReference type="NCBI Taxonomy" id="45286"/>
    <lineage>
        <taxon>Eukaryota</taxon>
        <taxon>Fungi</taxon>
        <taxon>Dikarya</taxon>
        <taxon>Ascomycota</taxon>
        <taxon>Saccharomycotina</taxon>
        <taxon>Saccharomycetes</taxon>
        <taxon>Saccharomycetales</taxon>
        <taxon>Saccharomycetaceae</taxon>
        <taxon>Eremothecium</taxon>
    </lineage>
</organism>
<dbReference type="GO" id="GO:0017056">
    <property type="term" value="F:structural constituent of nuclear pore"/>
    <property type="evidence" value="ECO:0007669"/>
    <property type="project" value="InterPro"/>
</dbReference>
<dbReference type="EMBL" id="CP014247">
    <property type="protein sequence ID" value="AMD22409.1"/>
    <property type="molecule type" value="Genomic_DNA"/>
</dbReference>
<evidence type="ECO:0000256" key="9">
    <source>
        <dbReference type="ARBA" id="ARBA00040174"/>
    </source>
</evidence>
<evidence type="ECO:0000256" key="4">
    <source>
        <dbReference type="ARBA" id="ARBA00022927"/>
    </source>
</evidence>
<keyword evidence="3" id="KW-0509">mRNA transport</keyword>
<reference evidence="13 14" key="1">
    <citation type="submission" date="2016-01" db="EMBL/GenBank/DDBJ databases">
        <title>Genome sequence of the yeast Holleya sinecauda.</title>
        <authorList>
            <person name="Dietrich F.S."/>
        </authorList>
    </citation>
    <scope>NUCLEOTIDE SEQUENCE [LARGE SCALE GENOMIC DNA]</scope>
    <source>
        <strain evidence="13 14">ATCC 58844</strain>
    </source>
</reference>
<evidence type="ECO:0000256" key="7">
    <source>
        <dbReference type="ARBA" id="ARBA00023242"/>
    </source>
</evidence>
<accession>A0A0X8HVR5</accession>
<dbReference type="STRING" id="45286.A0A0X8HVR5"/>
<evidence type="ECO:0000259" key="12">
    <source>
        <dbReference type="Pfam" id="PF21093"/>
    </source>
</evidence>
<evidence type="ECO:0000313" key="14">
    <source>
        <dbReference type="Proteomes" id="UP000243052"/>
    </source>
</evidence>
<proteinExistence type="inferred from homology"/>
<dbReference type="PANTHER" id="PTHR31431:SF1">
    <property type="entry name" value="NUCLEOPORIN NUP188"/>
    <property type="match status" value="1"/>
</dbReference>
<evidence type="ECO:0000259" key="11">
    <source>
        <dbReference type="Pfam" id="PF18378"/>
    </source>
</evidence>
<evidence type="ECO:0000256" key="2">
    <source>
        <dbReference type="ARBA" id="ARBA00022448"/>
    </source>
</evidence>
<dbReference type="Pfam" id="PF21093">
    <property type="entry name" value="Nup188_N-subdom_III"/>
    <property type="match status" value="1"/>
</dbReference>
<dbReference type="GO" id="GO:0051028">
    <property type="term" value="P:mRNA transport"/>
    <property type="evidence" value="ECO:0007669"/>
    <property type="project" value="UniProtKB-KW"/>
</dbReference>
<evidence type="ECO:0000256" key="3">
    <source>
        <dbReference type="ARBA" id="ARBA00022816"/>
    </source>
</evidence>
<feature type="domain" description="Nucleoporin Nup188 N-terminal subdomain III" evidence="12">
    <location>
        <begin position="525"/>
        <end position="942"/>
    </location>
</feature>
<keyword evidence="2" id="KW-0813">Transport</keyword>
<evidence type="ECO:0000256" key="6">
    <source>
        <dbReference type="ARBA" id="ARBA00023132"/>
    </source>
</evidence>
<dbReference type="InterPro" id="IPR044840">
    <property type="entry name" value="Nup188"/>
</dbReference>
<keyword evidence="14" id="KW-1185">Reference proteome</keyword>
<keyword evidence="6" id="KW-0906">Nuclear pore complex</keyword>
<dbReference type="InterPro" id="IPR018864">
    <property type="entry name" value="Nucleoporin_Nup188_N"/>
</dbReference>
<dbReference type="InterPro" id="IPR041634">
    <property type="entry name" value="Nup188_C"/>
</dbReference>
<dbReference type="Gene3D" id="1.25.10.70">
    <property type="match status" value="1"/>
</dbReference>
<sequence>MDISEQEVYITFTTVYEFIRSVNTTDRYTENEATWNLISEYLTRNKSLLLQLSYFTTVSDETELTKKFKLRGATYDVSKEDIDEAKILASELSVNPTECLRVIANCNKRVHLQEGRHSFYAQQILHERNAVLDTIVMLINSESFPQLSEQYLPLFMSEKEAMIKDLIFLFSKISMNLASAELSFNDDNFSRTKFSHDINYLMSILTLLSIRCLNSDIPCSAIEEWFKLLAKMNFMNVVIENDEIPRETALKLHSLTTIVTILMLGLDTANNTINFNAPFFTDESVFKLINKILLQNPTNPIILYYWSFILSLKAYMLEQSPETHVEFVKNVFGATPISELIDIYTSAAEKLHVLKCLRDLHKALSDEEIYSAILSSYLILSLNFIPLNEETSYAIKTILIGTPRELVENFLTSDEFEKKLTVLRDKLPLIHEALIPMIHLTSVHPEFAHFEWKELSTYAQRLKLNDIDYDLAVDEENRIESNELIVLKDGILVKPPMEFEQNVLMPIPKNTKGQIIPAVSGDEDMVIFLYRYNGWSLLGRVLQNICDTYWDNSSLAEKSLKQHLLVSIIDLISSIVDPETPIERSTEILQHCSVHVREEDVISLIFKTCEQSLHSRDMIVLAPCLKLMTSLVANFPHILWSYLSRSDLIDRHGKAGMAAILLGTLELPNGEYDFTISLIQLADQLVTESLHFEATFPDRMKIGLLGRITRHLIHVYESYQYWKYVNITQRIEIGSSLTSLFTKIIYSVHGIDANSKPSEKVTKVLEDAAGAIISVFLGSESPDIRAVTALINVLTSPTSSESIAVNNGIHGNEYNYQLHKTFEFVNMLISVRDLLQLPPSTLEKNIYLRARDFVNIYIFEQSLKVQVIKLFTYLVRAPWDIERPSILAHLGQSHSQQLLELLTFDLETPIQDHRVLKTLYGFFSSVMEGRQDGLSILFLTGEAISFDKNKNSSNSTEHKSILNILRANALKLDQLPEEVGSHLLDAISYAFNSWTPARNNETDKDFITALVKRLEAFQPGSDEEIQTVEQTATMANKYKLISRIAEICALYLFTSTGPCSPIFDLLNRTDLAKIVNPLFQIDGYNKDLHRDIAVNFEEKWKGLQLSKFRLSSLFRVSKSFQNSIYDIPLMDQYFSGDEDWFGSKNSPGFRNQVVEASINLQYVTYQVSAAKSWGALLTSFVKKTPVSLQDTFIDVVIHLLDINIERCIDCQVFGEVYLERIELCFYMLYSFMKTAKEVPENKLMDITLKLIHILKSPEVEFLENIAHSRKSAYYRPLLRSVLITLSLVKSEKHFIESVSNELLGFFEIIFCKSVNLILSEILSEINSTSTCGNNVTVTKITDKIQDLLLLLSLFTSIKKLKPSSNFMQILASSLNEMDTLKSILNLYSSSHLFRINHEPIIADVTLTLLCELCSVDEVAEKLIINGLFSVLLESPISIMIQQGRLKPETQPRIHSIWSNGLLSIILQLISQFGPKMLPECCLFVSYFHKQISTAIFSWSDNSLAISAALIQETSQIIMLQKMFSHLDYQKYLSNPNAKMKVVDDTEVIELIPGLDNDIEKRELYRSFTHLLTHPKYLNSRIVPTTLEEQRLLEDDETRAIFVKRTTEEIKKLQESLFTVF</sequence>
<evidence type="ECO:0000256" key="1">
    <source>
        <dbReference type="ARBA" id="ARBA00004567"/>
    </source>
</evidence>
<dbReference type="GO" id="GO:0006606">
    <property type="term" value="P:protein import into nucleus"/>
    <property type="evidence" value="ECO:0007669"/>
    <property type="project" value="TreeGrafter"/>
</dbReference>
<protein>
    <recommendedName>
        <fullName evidence="9">Nucleoporin NUP188</fullName>
    </recommendedName>
</protein>
<feature type="domain" description="Nuclear pore protein Nup188 C-terminal" evidence="11">
    <location>
        <begin position="1255"/>
        <end position="1597"/>
    </location>
</feature>
<evidence type="ECO:0000259" key="10">
    <source>
        <dbReference type="Pfam" id="PF10487"/>
    </source>
</evidence>
<keyword evidence="4" id="KW-0653">Protein transport</keyword>
<comment type="subcellular location">
    <subcellularLocation>
        <location evidence="1">Nucleus</location>
        <location evidence="1">Nuclear pore complex</location>
    </subcellularLocation>
</comment>
<evidence type="ECO:0000256" key="8">
    <source>
        <dbReference type="ARBA" id="ARBA00038387"/>
    </source>
</evidence>
<evidence type="ECO:0000256" key="5">
    <source>
        <dbReference type="ARBA" id="ARBA00023010"/>
    </source>
</evidence>
<dbReference type="InterPro" id="IPR048883">
    <property type="entry name" value="Nup188_N-subdom_III"/>
</dbReference>
<comment type="similarity">
    <text evidence="8">Belongs to the Nup188 family.</text>
</comment>
<dbReference type="GO" id="GO:0044611">
    <property type="term" value="C:nuclear pore inner ring"/>
    <property type="evidence" value="ECO:0007669"/>
    <property type="project" value="TreeGrafter"/>
</dbReference>
<dbReference type="GO" id="GO:0006405">
    <property type="term" value="P:RNA export from nucleus"/>
    <property type="evidence" value="ECO:0007669"/>
    <property type="project" value="TreeGrafter"/>
</dbReference>
<name>A0A0X8HVR5_9SACH</name>
<keyword evidence="7" id="KW-0539">Nucleus</keyword>
<dbReference type="PANTHER" id="PTHR31431">
    <property type="entry name" value="NUCLEOPORIN NUP188 HOMOLOG"/>
    <property type="match status" value="1"/>
</dbReference>
<dbReference type="Proteomes" id="UP000243052">
    <property type="component" value="Chromosome vii"/>
</dbReference>
<dbReference type="Pfam" id="PF18378">
    <property type="entry name" value="Nup188_C"/>
    <property type="match status" value="1"/>
</dbReference>
<dbReference type="RefSeq" id="XP_017989405.1">
    <property type="nucleotide sequence ID" value="XM_018133916.1"/>
</dbReference>
<feature type="domain" description="Nucleoporin Nup188 N-terminal" evidence="10">
    <location>
        <begin position="38"/>
        <end position="468"/>
    </location>
</feature>
<dbReference type="OrthoDB" id="102511at2759"/>